<evidence type="ECO:0000256" key="3">
    <source>
        <dbReference type="ARBA" id="ARBA00022485"/>
    </source>
</evidence>
<sequence>MLIDQHGRQLRYLRLAVTDRCNLRCRYCMPAEGIDFAPRSALLDYDEILYLCEVLADLGIEKVRLTGGEPLVRRDLPVLVRGLGHLFPTLAMTTNGVLLPKYLDELAVAGLTHYNLSLDTLRSDRFFAITRRDEYEATRAALTELLRRGYPVKINVVVMRGQNDDELLDFVELTRNNAVDIRFIETMPFNDDDGNHDVFLSYTDMLERIRAAHPDLEQDTGRGGSSVGFRIPGYSGKIGIIPAYSRSLCGSCDRLRLTPRGTMLNCLYSTKGLELLPLLRSGIGREDLVDLIRAYVHGKYATGHETERREQQGNIFASMTSIGG</sequence>
<evidence type="ECO:0000256" key="7">
    <source>
        <dbReference type="ARBA" id="ARBA00023004"/>
    </source>
</evidence>
<comment type="catalytic activity">
    <reaction evidence="12">
        <text>GTP + AH2 + S-adenosyl-L-methionine = (8S)-3',8-cyclo-7,8-dihydroguanosine 5'-triphosphate + 5'-deoxyadenosine + L-methionine + A + H(+)</text>
        <dbReference type="Rhea" id="RHEA:49576"/>
        <dbReference type="ChEBI" id="CHEBI:13193"/>
        <dbReference type="ChEBI" id="CHEBI:15378"/>
        <dbReference type="ChEBI" id="CHEBI:17319"/>
        <dbReference type="ChEBI" id="CHEBI:17499"/>
        <dbReference type="ChEBI" id="CHEBI:37565"/>
        <dbReference type="ChEBI" id="CHEBI:57844"/>
        <dbReference type="ChEBI" id="CHEBI:59789"/>
        <dbReference type="ChEBI" id="CHEBI:131766"/>
        <dbReference type="EC" id="4.1.99.22"/>
    </reaction>
</comment>
<dbReference type="InterPro" id="IPR006638">
    <property type="entry name" value="Elp3/MiaA/NifB-like_rSAM"/>
</dbReference>
<dbReference type="SMART" id="SM00729">
    <property type="entry name" value="Elp3"/>
    <property type="match status" value="1"/>
</dbReference>
<gene>
    <name evidence="14" type="ORF">GGR28_000868</name>
</gene>
<reference evidence="14 15" key="1">
    <citation type="submission" date="2020-08" db="EMBL/GenBank/DDBJ databases">
        <title>Genomic Encyclopedia of Type Strains, Phase IV (KMG-IV): sequencing the most valuable type-strain genomes for metagenomic binning, comparative biology and taxonomic classification.</title>
        <authorList>
            <person name="Goeker M."/>
        </authorList>
    </citation>
    <scope>NUCLEOTIDE SEQUENCE [LARGE SCALE GENOMIC DNA]</scope>
    <source>
        <strain evidence="14 15">DSM 105137</strain>
    </source>
</reference>
<keyword evidence="15" id="KW-1185">Reference proteome</keyword>
<dbReference type="GO" id="GO:0051539">
    <property type="term" value="F:4 iron, 4 sulfur cluster binding"/>
    <property type="evidence" value="ECO:0007669"/>
    <property type="project" value="UniProtKB-KW"/>
</dbReference>
<dbReference type="UniPathway" id="UPA00344"/>
<evidence type="ECO:0000256" key="10">
    <source>
        <dbReference type="ARBA" id="ARBA00023150"/>
    </source>
</evidence>
<dbReference type="SFLD" id="SFLDG01383">
    <property type="entry name" value="cyclic_pyranopterin_phosphate"/>
    <property type="match status" value="1"/>
</dbReference>
<dbReference type="Pfam" id="PF06463">
    <property type="entry name" value="Mob_synth_C"/>
    <property type="match status" value="1"/>
</dbReference>
<accession>A0A840E548</accession>
<dbReference type="SUPFAM" id="SSF102114">
    <property type="entry name" value="Radical SAM enzymes"/>
    <property type="match status" value="1"/>
</dbReference>
<dbReference type="InterPro" id="IPR040064">
    <property type="entry name" value="MoaA-like"/>
</dbReference>
<dbReference type="InterPro" id="IPR013785">
    <property type="entry name" value="Aldolase_TIM"/>
</dbReference>
<evidence type="ECO:0000256" key="5">
    <source>
        <dbReference type="ARBA" id="ARBA00022723"/>
    </source>
</evidence>
<dbReference type="GO" id="GO:0046872">
    <property type="term" value="F:metal ion binding"/>
    <property type="evidence" value="ECO:0007669"/>
    <property type="project" value="UniProtKB-KW"/>
</dbReference>
<dbReference type="EMBL" id="JACIFF010000001">
    <property type="protein sequence ID" value="MBB4078267.1"/>
    <property type="molecule type" value="Genomic_DNA"/>
</dbReference>
<dbReference type="InterPro" id="IPR013483">
    <property type="entry name" value="MoaA"/>
</dbReference>
<dbReference type="GO" id="GO:0005525">
    <property type="term" value="F:GTP binding"/>
    <property type="evidence" value="ECO:0007669"/>
    <property type="project" value="UniProtKB-KW"/>
</dbReference>
<dbReference type="Proteomes" id="UP000576209">
    <property type="component" value="Unassembled WGS sequence"/>
</dbReference>
<evidence type="ECO:0000313" key="15">
    <source>
        <dbReference type="Proteomes" id="UP000576209"/>
    </source>
</evidence>
<dbReference type="GO" id="GO:0061798">
    <property type="term" value="F:GTP 3',8'-cyclase activity"/>
    <property type="evidence" value="ECO:0007669"/>
    <property type="project" value="UniProtKB-EC"/>
</dbReference>
<dbReference type="GO" id="GO:0061799">
    <property type="term" value="F:cyclic pyranopterin monophosphate synthase activity"/>
    <property type="evidence" value="ECO:0007669"/>
    <property type="project" value="TreeGrafter"/>
</dbReference>
<feature type="domain" description="Radical SAM core" evidence="13">
    <location>
        <begin position="5"/>
        <end position="219"/>
    </location>
</feature>
<evidence type="ECO:0000256" key="4">
    <source>
        <dbReference type="ARBA" id="ARBA00022691"/>
    </source>
</evidence>
<keyword evidence="6" id="KW-0547">Nucleotide-binding</keyword>
<evidence type="ECO:0000256" key="8">
    <source>
        <dbReference type="ARBA" id="ARBA00023014"/>
    </source>
</evidence>
<keyword evidence="3" id="KW-0004">4Fe-4S</keyword>
<evidence type="ECO:0000256" key="11">
    <source>
        <dbReference type="ARBA" id="ARBA00023239"/>
    </source>
</evidence>
<keyword evidence="7" id="KW-0408">Iron</keyword>
<evidence type="ECO:0000313" key="14">
    <source>
        <dbReference type="EMBL" id="MBB4078267.1"/>
    </source>
</evidence>
<evidence type="ECO:0000256" key="9">
    <source>
        <dbReference type="ARBA" id="ARBA00023134"/>
    </source>
</evidence>
<dbReference type="SFLD" id="SFLDS00029">
    <property type="entry name" value="Radical_SAM"/>
    <property type="match status" value="1"/>
</dbReference>
<dbReference type="Pfam" id="PF04055">
    <property type="entry name" value="Radical_SAM"/>
    <property type="match status" value="1"/>
</dbReference>
<name>A0A840E548_9BACT</name>
<dbReference type="RefSeq" id="WP_183494480.1">
    <property type="nucleotide sequence ID" value="NZ_JACIFF010000001.1"/>
</dbReference>
<protein>
    <recommendedName>
        <fullName evidence="2">GTP 3',8-cyclase</fullName>
        <ecNumber evidence="2">4.1.99.22</ecNumber>
    </recommendedName>
</protein>
<comment type="cofactor">
    <cofactor evidence="1">
        <name>[4Fe-4S] cluster</name>
        <dbReference type="ChEBI" id="CHEBI:49883"/>
    </cofactor>
</comment>
<keyword evidence="5" id="KW-0479">Metal-binding</keyword>
<dbReference type="SFLD" id="SFLDG01067">
    <property type="entry name" value="SPASM/twitch_domain_containing"/>
    <property type="match status" value="1"/>
</dbReference>
<keyword evidence="8" id="KW-0411">Iron-sulfur</keyword>
<dbReference type="GO" id="GO:0006777">
    <property type="term" value="P:Mo-molybdopterin cofactor biosynthetic process"/>
    <property type="evidence" value="ECO:0007669"/>
    <property type="project" value="UniProtKB-KW"/>
</dbReference>
<proteinExistence type="predicted"/>
<dbReference type="Gene3D" id="3.20.20.70">
    <property type="entry name" value="Aldolase class I"/>
    <property type="match status" value="1"/>
</dbReference>
<dbReference type="EC" id="4.1.99.22" evidence="2"/>
<dbReference type="PROSITE" id="PS51918">
    <property type="entry name" value="RADICAL_SAM"/>
    <property type="match status" value="1"/>
</dbReference>
<keyword evidence="9" id="KW-0342">GTP-binding</keyword>
<comment type="caution">
    <text evidence="14">The sequence shown here is derived from an EMBL/GenBank/DDBJ whole genome shotgun (WGS) entry which is preliminary data.</text>
</comment>
<dbReference type="InterPro" id="IPR007197">
    <property type="entry name" value="rSAM"/>
</dbReference>
<dbReference type="InterPro" id="IPR000385">
    <property type="entry name" value="MoaA_NifB_PqqE_Fe-S-bd_CS"/>
</dbReference>
<dbReference type="PANTHER" id="PTHR22960">
    <property type="entry name" value="MOLYBDOPTERIN COFACTOR SYNTHESIS PROTEIN A"/>
    <property type="match status" value="1"/>
</dbReference>
<evidence type="ECO:0000259" key="13">
    <source>
        <dbReference type="PROSITE" id="PS51918"/>
    </source>
</evidence>
<keyword evidence="10" id="KW-0501">Molybdenum cofactor biosynthesis</keyword>
<dbReference type="NCBIfam" id="TIGR02666">
    <property type="entry name" value="moaA"/>
    <property type="match status" value="1"/>
</dbReference>
<dbReference type="InterPro" id="IPR050105">
    <property type="entry name" value="MoCo_biosynth_MoaA/MoaC"/>
</dbReference>
<organism evidence="14 15">
    <name type="scientific">Neolewinella aquimaris</name>
    <dbReference type="NCBI Taxonomy" id="1835722"/>
    <lineage>
        <taxon>Bacteria</taxon>
        <taxon>Pseudomonadati</taxon>
        <taxon>Bacteroidota</taxon>
        <taxon>Saprospiria</taxon>
        <taxon>Saprospirales</taxon>
        <taxon>Lewinellaceae</taxon>
        <taxon>Neolewinella</taxon>
    </lineage>
</organism>
<dbReference type="InterPro" id="IPR058240">
    <property type="entry name" value="rSAM_sf"/>
</dbReference>
<dbReference type="PROSITE" id="PS01305">
    <property type="entry name" value="MOAA_NIFB_PQQE"/>
    <property type="match status" value="1"/>
</dbReference>
<dbReference type="PANTHER" id="PTHR22960:SF0">
    <property type="entry name" value="MOLYBDENUM COFACTOR BIOSYNTHESIS PROTEIN 1"/>
    <property type="match status" value="1"/>
</dbReference>
<evidence type="ECO:0000256" key="2">
    <source>
        <dbReference type="ARBA" id="ARBA00012167"/>
    </source>
</evidence>
<keyword evidence="11" id="KW-0456">Lyase</keyword>
<dbReference type="SFLD" id="SFLDG01386">
    <property type="entry name" value="main_SPASM_domain-containing"/>
    <property type="match status" value="1"/>
</dbReference>
<dbReference type="CDD" id="cd01335">
    <property type="entry name" value="Radical_SAM"/>
    <property type="match status" value="1"/>
</dbReference>
<keyword evidence="4" id="KW-0949">S-adenosyl-L-methionine</keyword>
<dbReference type="InterPro" id="IPR010505">
    <property type="entry name" value="MoaA_twitch"/>
</dbReference>
<evidence type="ECO:0000256" key="1">
    <source>
        <dbReference type="ARBA" id="ARBA00001966"/>
    </source>
</evidence>
<evidence type="ECO:0000256" key="12">
    <source>
        <dbReference type="ARBA" id="ARBA00048697"/>
    </source>
</evidence>
<evidence type="ECO:0000256" key="6">
    <source>
        <dbReference type="ARBA" id="ARBA00022741"/>
    </source>
</evidence>
<dbReference type="AlphaFoldDB" id="A0A840E548"/>